<dbReference type="OrthoDB" id="10536700at2759"/>
<evidence type="ECO:0000256" key="1">
    <source>
        <dbReference type="SAM" id="MobiDB-lite"/>
    </source>
</evidence>
<accession>A0A3M7T2K3</accession>
<proteinExistence type="predicted"/>
<comment type="caution">
    <text evidence="2">The sequence shown here is derived from an EMBL/GenBank/DDBJ whole genome shotgun (WGS) entry which is preliminary data.</text>
</comment>
<keyword evidence="3" id="KW-1185">Reference proteome</keyword>
<gene>
    <name evidence="2" type="ORF">BpHYR1_021202</name>
</gene>
<feature type="compositionally biased region" description="Low complexity" evidence="1">
    <location>
        <begin position="144"/>
        <end position="159"/>
    </location>
</feature>
<dbReference type="Proteomes" id="UP000276133">
    <property type="component" value="Unassembled WGS sequence"/>
</dbReference>
<dbReference type="AlphaFoldDB" id="A0A3M7T2K3"/>
<feature type="region of interest" description="Disordered" evidence="1">
    <location>
        <begin position="128"/>
        <end position="159"/>
    </location>
</feature>
<name>A0A3M7T2K3_BRAPC</name>
<reference evidence="2 3" key="1">
    <citation type="journal article" date="2018" name="Sci. Rep.">
        <title>Genomic signatures of local adaptation to the degree of environmental predictability in rotifers.</title>
        <authorList>
            <person name="Franch-Gras L."/>
            <person name="Hahn C."/>
            <person name="Garcia-Roger E.M."/>
            <person name="Carmona M.J."/>
            <person name="Serra M."/>
            <person name="Gomez A."/>
        </authorList>
    </citation>
    <scope>NUCLEOTIDE SEQUENCE [LARGE SCALE GENOMIC DNA]</scope>
    <source>
        <strain evidence="2">HYR1</strain>
    </source>
</reference>
<evidence type="ECO:0000313" key="2">
    <source>
        <dbReference type="EMBL" id="RNA42254.1"/>
    </source>
</evidence>
<organism evidence="2 3">
    <name type="scientific">Brachionus plicatilis</name>
    <name type="common">Marine rotifer</name>
    <name type="synonym">Brachionus muelleri</name>
    <dbReference type="NCBI Taxonomy" id="10195"/>
    <lineage>
        <taxon>Eukaryota</taxon>
        <taxon>Metazoa</taxon>
        <taxon>Spiralia</taxon>
        <taxon>Gnathifera</taxon>
        <taxon>Rotifera</taxon>
        <taxon>Eurotatoria</taxon>
        <taxon>Monogononta</taxon>
        <taxon>Pseudotrocha</taxon>
        <taxon>Ploima</taxon>
        <taxon>Brachionidae</taxon>
        <taxon>Brachionus</taxon>
    </lineage>
</organism>
<dbReference type="EMBL" id="REGN01000388">
    <property type="protein sequence ID" value="RNA42254.1"/>
    <property type="molecule type" value="Genomic_DNA"/>
</dbReference>
<protein>
    <submittedName>
        <fullName evidence="2">Uncharacterized protein</fullName>
    </submittedName>
</protein>
<sequence>MSTHNNNSLLIKAVSQSNRFLSNNLHGIGMSSNSNRKIPKSMSNYSSSSISVNSYNYSGSTQSQSYLPSMIKNMPNSNANKKFSADYQQAVRFEYADAFLNYNNIDFLNRITQMQRLQMETVDWERKKRISKKKSNNSTQALKSNNSVSSSNPNNSEANLLMNSANLNINSND</sequence>
<evidence type="ECO:0000313" key="3">
    <source>
        <dbReference type="Proteomes" id="UP000276133"/>
    </source>
</evidence>